<evidence type="ECO:0000256" key="1">
    <source>
        <dbReference type="ARBA" id="ARBA00022448"/>
    </source>
</evidence>
<reference evidence="3" key="1">
    <citation type="journal article" date="2015" name="Nature">
        <title>Complex archaea that bridge the gap between prokaryotes and eukaryotes.</title>
        <authorList>
            <person name="Spang A."/>
            <person name="Saw J.H."/>
            <person name="Jorgensen S.L."/>
            <person name="Zaremba-Niedzwiedzka K."/>
            <person name="Martijn J."/>
            <person name="Lind A.E."/>
            <person name="van Eijk R."/>
            <person name="Schleper C."/>
            <person name="Guy L."/>
            <person name="Ettema T.J."/>
        </authorList>
    </citation>
    <scope>NUCLEOTIDE SEQUENCE</scope>
</reference>
<evidence type="ECO:0000313" key="3">
    <source>
        <dbReference type="EMBL" id="KKO04066.1"/>
    </source>
</evidence>
<gene>
    <name evidence="3" type="ORF">LCGC14_0089600</name>
</gene>
<proteinExistence type="predicted"/>
<evidence type="ECO:0008006" key="4">
    <source>
        <dbReference type="Google" id="ProtNLM"/>
    </source>
</evidence>
<keyword evidence="1" id="KW-0813">Transport</keyword>
<dbReference type="Pfam" id="PF03573">
    <property type="entry name" value="OprD"/>
    <property type="match status" value="1"/>
</dbReference>
<dbReference type="EMBL" id="LAZR01000024">
    <property type="protein sequence ID" value="KKO04066.1"/>
    <property type="molecule type" value="Genomic_DNA"/>
</dbReference>
<organism evidence="3">
    <name type="scientific">marine sediment metagenome</name>
    <dbReference type="NCBI Taxonomy" id="412755"/>
    <lineage>
        <taxon>unclassified sequences</taxon>
        <taxon>metagenomes</taxon>
        <taxon>ecological metagenomes</taxon>
    </lineage>
</organism>
<keyword evidence="2" id="KW-0732">Signal</keyword>
<dbReference type="AlphaFoldDB" id="A0A0F9VG04"/>
<dbReference type="Gene3D" id="2.40.160.10">
    <property type="entry name" value="Porin"/>
    <property type="match status" value="1"/>
</dbReference>
<name>A0A0F9VG04_9ZZZZ</name>
<dbReference type="GO" id="GO:0015288">
    <property type="term" value="F:porin activity"/>
    <property type="evidence" value="ECO:0007669"/>
    <property type="project" value="TreeGrafter"/>
</dbReference>
<comment type="caution">
    <text evidence="3">The sequence shown here is derived from an EMBL/GenBank/DDBJ whole genome shotgun (WGS) entry which is preliminary data.</text>
</comment>
<accession>A0A0F9VG04</accession>
<dbReference type="GO" id="GO:0016020">
    <property type="term" value="C:membrane"/>
    <property type="evidence" value="ECO:0007669"/>
    <property type="project" value="InterPro"/>
</dbReference>
<protein>
    <recommendedName>
        <fullName evidence="4">Porin domain-containing protein</fullName>
    </recommendedName>
</protein>
<dbReference type="InterPro" id="IPR023614">
    <property type="entry name" value="Porin_dom_sf"/>
</dbReference>
<dbReference type="PANTHER" id="PTHR34596">
    <property type="entry name" value="CHITOPORIN"/>
    <property type="match status" value="1"/>
</dbReference>
<dbReference type="InterPro" id="IPR005318">
    <property type="entry name" value="OM_porin_bac"/>
</dbReference>
<evidence type="ECO:0000256" key="2">
    <source>
        <dbReference type="ARBA" id="ARBA00022729"/>
    </source>
</evidence>
<dbReference type="PANTHER" id="PTHR34596:SF2">
    <property type="entry name" value="CHITOPORIN"/>
    <property type="match status" value="1"/>
</dbReference>
<sequence length="410" mass="44643">MKHVKTHTLAGAIAVALGTSLAGNAQAAGFVDDANANLQLRNFYFNRDFRDPGAQSKAEEWAQGFIFKAESGFTEGFIGFGVDVYAGVGLKLDSADDRAGTGLLPNSYGNEGPGSYSEATAAGKVRLSKSVLKVGGLMPKLPIASSGDLRLLPQEFTGASLAVNEIENLDLQGGQLREVNYRNSTNSEDIRATLGGSSDRFNYLGGNYAFNSDNTKIGIWGAELEDVYEQTLFNLVHAQPVGDWTLGANLAYFDTGDSGNQPLDIDHQMKSLMLSAATGAHKLWLGYQHSDGDTAFPFLAETDPYVANYVQILDFTRADEKSWQARYDINFATLGVPGLSAFTRYVTGDDFAVGNREGSEWERDVDVSYTLQSGPLKNLSVRWRNAMVRSNATRDIDENRLILNYTFALK</sequence>